<dbReference type="Pfam" id="PF07508">
    <property type="entry name" value="Recombinase"/>
    <property type="match status" value="1"/>
</dbReference>
<dbReference type="SMART" id="SM00857">
    <property type="entry name" value="Resolvase"/>
    <property type="match status" value="1"/>
</dbReference>
<dbReference type="InterPro" id="IPR006119">
    <property type="entry name" value="Resolv_N"/>
</dbReference>
<keyword evidence="5" id="KW-1185">Reference proteome</keyword>
<accession>A0A1I0I1W5</accession>
<dbReference type="GO" id="GO:0003677">
    <property type="term" value="F:DNA binding"/>
    <property type="evidence" value="ECO:0007669"/>
    <property type="project" value="InterPro"/>
</dbReference>
<dbReference type="PROSITE" id="PS51736">
    <property type="entry name" value="RECOMBINASES_3"/>
    <property type="match status" value="1"/>
</dbReference>
<dbReference type="Pfam" id="PF00239">
    <property type="entry name" value="Resolvase"/>
    <property type="match status" value="1"/>
</dbReference>
<evidence type="ECO:0000259" key="3">
    <source>
        <dbReference type="PROSITE" id="PS51737"/>
    </source>
</evidence>
<dbReference type="InterPro" id="IPR025827">
    <property type="entry name" value="Zn_ribbon_recom_dom"/>
</dbReference>
<dbReference type="PANTHER" id="PTHR30461">
    <property type="entry name" value="DNA-INVERTASE FROM LAMBDOID PROPHAGE"/>
    <property type="match status" value="1"/>
</dbReference>
<evidence type="ECO:0000313" key="5">
    <source>
        <dbReference type="Proteomes" id="UP000199820"/>
    </source>
</evidence>
<dbReference type="Proteomes" id="UP000199820">
    <property type="component" value="Unassembled WGS sequence"/>
</dbReference>
<feature type="domain" description="Resolvase/invertase-type recombinase catalytic" evidence="2">
    <location>
        <begin position="13"/>
        <end position="163"/>
    </location>
</feature>
<dbReference type="InterPro" id="IPR050639">
    <property type="entry name" value="SSR_resolvase"/>
</dbReference>
<feature type="domain" description="Recombinase" evidence="3">
    <location>
        <begin position="171"/>
        <end position="302"/>
    </location>
</feature>
<dbReference type="InterPro" id="IPR038109">
    <property type="entry name" value="DNA_bind_recomb_sf"/>
</dbReference>
<organism evidence="4 5">
    <name type="scientific">[Clostridium] aminophilum</name>
    <dbReference type="NCBI Taxonomy" id="1526"/>
    <lineage>
        <taxon>Bacteria</taxon>
        <taxon>Bacillati</taxon>
        <taxon>Bacillota</taxon>
        <taxon>Clostridia</taxon>
        <taxon>Lachnospirales</taxon>
        <taxon>Lachnospiraceae</taxon>
    </lineage>
</organism>
<dbReference type="InterPro" id="IPR036162">
    <property type="entry name" value="Resolvase-like_N_sf"/>
</dbReference>
<dbReference type="SUPFAM" id="SSF53041">
    <property type="entry name" value="Resolvase-like"/>
    <property type="match status" value="1"/>
</dbReference>
<keyword evidence="1" id="KW-0175">Coiled coil</keyword>
<dbReference type="InterPro" id="IPR011109">
    <property type="entry name" value="DNA_bind_recombinase_dom"/>
</dbReference>
<dbReference type="RefSeq" id="WP_074650429.1">
    <property type="nucleotide sequence ID" value="NZ_FOIL01000065.1"/>
</dbReference>
<dbReference type="EMBL" id="FOIL01000065">
    <property type="protein sequence ID" value="SET90476.1"/>
    <property type="molecule type" value="Genomic_DNA"/>
</dbReference>
<dbReference type="Gene3D" id="3.90.1750.20">
    <property type="entry name" value="Putative Large Serine Recombinase, Chain B, Domain 2"/>
    <property type="match status" value="1"/>
</dbReference>
<dbReference type="Gene3D" id="3.40.50.1390">
    <property type="entry name" value="Resolvase, N-terminal catalytic domain"/>
    <property type="match status" value="1"/>
</dbReference>
<dbReference type="PROSITE" id="PS51737">
    <property type="entry name" value="RECOMBINASE_DNA_BIND"/>
    <property type="match status" value="1"/>
</dbReference>
<dbReference type="CDD" id="cd00338">
    <property type="entry name" value="Ser_Recombinase"/>
    <property type="match status" value="1"/>
</dbReference>
<feature type="coiled-coil region" evidence="1">
    <location>
        <begin position="406"/>
        <end position="433"/>
    </location>
</feature>
<name>A0A1I0I1W5_9FIRM</name>
<dbReference type="Pfam" id="PF13408">
    <property type="entry name" value="Zn_ribbon_recom"/>
    <property type="match status" value="1"/>
</dbReference>
<dbReference type="GO" id="GO:0000150">
    <property type="term" value="F:DNA strand exchange activity"/>
    <property type="evidence" value="ECO:0007669"/>
    <property type="project" value="InterPro"/>
</dbReference>
<dbReference type="AlphaFoldDB" id="A0A1I0I1W5"/>
<protein>
    <submittedName>
        <fullName evidence="4">Site-specific DNA recombinase</fullName>
    </submittedName>
</protein>
<dbReference type="PANTHER" id="PTHR30461:SF23">
    <property type="entry name" value="DNA RECOMBINASE-RELATED"/>
    <property type="match status" value="1"/>
</dbReference>
<reference evidence="4 5" key="1">
    <citation type="submission" date="2016-10" db="EMBL/GenBank/DDBJ databases">
        <authorList>
            <person name="de Groot N.N."/>
        </authorList>
    </citation>
    <scope>NUCLEOTIDE SEQUENCE [LARGE SCALE GENOMIC DNA]</scope>
    <source>
        <strain evidence="4 5">KH1P1</strain>
    </source>
</reference>
<evidence type="ECO:0000256" key="1">
    <source>
        <dbReference type="SAM" id="Coils"/>
    </source>
</evidence>
<proteinExistence type="predicted"/>
<gene>
    <name evidence="4" type="ORF">SAMN04487771_10656</name>
</gene>
<evidence type="ECO:0000259" key="2">
    <source>
        <dbReference type="PROSITE" id="PS51736"/>
    </source>
</evidence>
<evidence type="ECO:0000313" key="4">
    <source>
        <dbReference type="EMBL" id="SET90476.1"/>
    </source>
</evidence>
<sequence>MAKNLIQKKERKTCYIYTRVSTAIQVDGYSLKAQEELLRAEAAHRGYEVLDVYPDKGKSGKNIKGRPKFQEMLDDIQNPDKETPDYVFVFKLSRFGRNAADTLSSLQLLEDYGVSLLAVEDSIDSAGAAGKLLIAVYAAVAEAERENIKTQTMAGRWQKASEGKWNGGFAPYGYKLENGELLIAEDEAELVREIFNTYIENNVGINTIAKRLNNKGLKKKVRNNANTDRIGTSFVKAVLDNPIYAGYLPYGRRKNEKIEGTRNEFHVVKQAEYKLFEGKHEAIISREVWETAHEKRTKTGYQREKTHSLEHSHILSGILKCPVCGSSMYGNVCRKKKKGKEEHYDDIWYYVCKHRRTVGSIPCTFNTYVRQDDINAEVLGIVKELFDRENISEYIAKDFLAESLDINKLQDDLKKLTKNKQKIEEKKTKLLAKIAEMDPEDPLYDDIFSNYNGLIRGFSSDIADLDAQITEVKANIDTNGARRASVEAMKKTISSMWDRIDELSDEAVKKFLNSFIDKINMLEKPDVINGQKFWVDSVKFKVPFYKGTPKEFDTIKANRSFQPNESHDETVVLLGKNVTRSKSHVDLGLDVEDYDRIKDSEKNDREIMDKI</sequence>